<dbReference type="EC" id="3.4.21.-" evidence="10"/>
<evidence type="ECO:0000256" key="7">
    <source>
        <dbReference type="RuleBase" id="RU003355"/>
    </source>
</evidence>
<dbReference type="PRINTS" id="PR00723">
    <property type="entry name" value="SUBTILISIN"/>
</dbReference>
<feature type="active site" description="Charge relay system" evidence="5 6">
    <location>
        <position position="215"/>
    </location>
</feature>
<feature type="active site" description="Charge relay system" evidence="5 6">
    <location>
        <position position="517"/>
    </location>
</feature>
<dbReference type="RefSeq" id="WP_006569000.1">
    <property type="nucleotide sequence ID" value="NZ_CACRSQ010000003.1"/>
</dbReference>
<dbReference type="InterPro" id="IPR050131">
    <property type="entry name" value="Peptidase_S8_subtilisin-like"/>
</dbReference>
<dbReference type="Pfam" id="PF18425">
    <property type="entry name" value="CspB_prodomain"/>
    <property type="match status" value="1"/>
</dbReference>
<dbReference type="SUPFAM" id="SSF52743">
    <property type="entry name" value="Subtilisin-like"/>
    <property type="match status" value="1"/>
</dbReference>
<evidence type="ECO:0000256" key="5">
    <source>
        <dbReference type="PIRSR" id="PIRSR615500-1"/>
    </source>
</evidence>
<dbReference type="PANTHER" id="PTHR43806:SF11">
    <property type="entry name" value="CEREVISIN-RELATED"/>
    <property type="match status" value="1"/>
</dbReference>
<dbReference type="InterPro" id="IPR036852">
    <property type="entry name" value="Peptidase_S8/S53_dom_sf"/>
</dbReference>
<dbReference type="PIRSF" id="PIRSF037894">
    <property type="entry name" value="Subtilisin_rel_CspABC"/>
    <property type="match status" value="1"/>
</dbReference>
<proteinExistence type="inferred from homology"/>
<dbReference type="Gene3D" id="3.30.70.2980">
    <property type="match status" value="1"/>
</dbReference>
<dbReference type="Gene3D" id="2.60.120.1290">
    <property type="match status" value="1"/>
</dbReference>
<evidence type="ECO:0000259" key="9">
    <source>
        <dbReference type="Pfam" id="PF18425"/>
    </source>
</evidence>
<dbReference type="InterPro" id="IPR023828">
    <property type="entry name" value="Peptidase_S8_Ser-AS"/>
</dbReference>
<dbReference type="PROSITE" id="PS51892">
    <property type="entry name" value="SUBTILASE"/>
    <property type="match status" value="1"/>
</dbReference>
<dbReference type="Gene3D" id="3.40.50.200">
    <property type="entry name" value="Peptidase S8/S53 domain"/>
    <property type="match status" value="1"/>
</dbReference>
<reference evidence="10" key="1">
    <citation type="submission" date="2019-11" db="EMBL/GenBank/DDBJ databases">
        <authorList>
            <person name="Feng L."/>
        </authorList>
    </citation>
    <scope>NUCLEOTIDE SEQUENCE</scope>
    <source>
        <strain evidence="10">AcaccaeLFYP115</strain>
    </source>
</reference>
<feature type="domain" description="Csp protease B prodomain" evidence="9">
    <location>
        <begin position="22"/>
        <end position="110"/>
    </location>
</feature>
<evidence type="ECO:0000256" key="1">
    <source>
        <dbReference type="ARBA" id="ARBA00011073"/>
    </source>
</evidence>
<comment type="similarity">
    <text evidence="1 6 7">Belongs to the peptidase S8 family.</text>
</comment>
<keyword evidence="2 6" id="KW-0645">Protease</keyword>
<dbReference type="InterPro" id="IPR015500">
    <property type="entry name" value="Peptidase_S8_subtilisin-rel"/>
</dbReference>
<dbReference type="EMBL" id="CACRSQ010000003">
    <property type="protein sequence ID" value="VYS87933.1"/>
    <property type="molecule type" value="Genomic_DNA"/>
</dbReference>
<dbReference type="InterPro" id="IPR034045">
    <property type="entry name" value="Pep_S8_CspA-like"/>
</dbReference>
<evidence type="ECO:0000256" key="6">
    <source>
        <dbReference type="PROSITE-ProRule" id="PRU01240"/>
    </source>
</evidence>
<dbReference type="Pfam" id="PF00082">
    <property type="entry name" value="Peptidase_S8"/>
    <property type="match status" value="2"/>
</dbReference>
<dbReference type="InterPro" id="IPR017310">
    <property type="entry name" value="Pept_S8A_subtilisin_clostridia"/>
</dbReference>
<evidence type="ECO:0000256" key="2">
    <source>
        <dbReference type="ARBA" id="ARBA00022670"/>
    </source>
</evidence>
<dbReference type="InterPro" id="IPR041365">
    <property type="entry name" value="CspB_prodomain"/>
</dbReference>
<feature type="domain" description="Peptidase S8/S53" evidence="8">
    <location>
        <begin position="137"/>
        <end position="316"/>
    </location>
</feature>
<evidence type="ECO:0000259" key="8">
    <source>
        <dbReference type="Pfam" id="PF00082"/>
    </source>
</evidence>
<feature type="active site" description="Charge relay system" evidence="5 6">
    <location>
        <position position="146"/>
    </location>
</feature>
<keyword evidence="3 6" id="KW-0378">Hydrolase</keyword>
<dbReference type="PROSITE" id="PS00136">
    <property type="entry name" value="SUBTILASE_ASP"/>
    <property type="match status" value="1"/>
</dbReference>
<dbReference type="GO" id="GO:0004252">
    <property type="term" value="F:serine-type endopeptidase activity"/>
    <property type="evidence" value="ECO:0007669"/>
    <property type="project" value="UniProtKB-UniRule"/>
</dbReference>
<gene>
    <name evidence="10" type="primary">aprX_1</name>
    <name evidence="10" type="ORF">ACLFYP115_00764</name>
</gene>
<feature type="domain" description="Peptidase S8/S53" evidence="8">
    <location>
        <begin position="433"/>
        <end position="573"/>
    </location>
</feature>
<organism evidence="10">
    <name type="scientific">Anaerostipes caccae</name>
    <dbReference type="NCBI Taxonomy" id="105841"/>
    <lineage>
        <taxon>Bacteria</taxon>
        <taxon>Bacillati</taxon>
        <taxon>Bacillota</taxon>
        <taxon>Clostridia</taxon>
        <taxon>Lachnospirales</taxon>
        <taxon>Lachnospiraceae</taxon>
        <taxon>Anaerostipes</taxon>
    </lineage>
</organism>
<sequence length="583" mass="64319">MSEETGFIDSNNREIAGIDMDEKIENQLNLSLSLTPEEREKSRDLDVGYDRQQNLWELIIRYIGEISQIPVPEGGRLEALSNEYAIAYLPEESIDAFSNLPQVIYMEKPKNLLLSDQAGIAASCILSVRDGQKGLHGDGTYVAVIDTGIDIFHPDFIDDQGNTVIETLWDQTIPGHPPEGFYEGSVYTKEEINRALKAPAAEGREIVPSRDTNGHGTHVASICAGRQGVADKSSLIVVKLGNATEQGFPRTTQLMTALEYVIRYAEAKGKPVSVNLSYGNNYGDHRGNSLLETYISQMAGQWQTAVCIGTGNEGASGRHRQGCLRQPEDVIFAVAPYEQSLNLQLWKNYVDEFRLWLQSPSGERREIQDQEGRTDYRFGTTTVYVYYGSPTPYNRLQEIYFAFVPQGSEIESGQWTIVMEPGRIVRGDYYMWLPVSAGTNEGTRFLEPSLDLTLTIPSTARSVISVGAYDVFYNSYASFSGRGDLNICMEKPDIVAPGVGILGASPGGGNTRMSGTSMATPFVTGSAALLMEWGIVRGNDPFLYGEKIKAYLQKGARELPGFSEYPNSQVGYGKLCVRESLPL</sequence>
<name>A0A6N2S2M4_9FIRM</name>
<dbReference type="CDD" id="cd07478">
    <property type="entry name" value="Peptidases_S8_CspA-like"/>
    <property type="match status" value="1"/>
</dbReference>
<dbReference type="PROSITE" id="PS00138">
    <property type="entry name" value="SUBTILASE_SER"/>
    <property type="match status" value="1"/>
</dbReference>
<dbReference type="InterPro" id="IPR000209">
    <property type="entry name" value="Peptidase_S8/S53_dom"/>
</dbReference>
<dbReference type="AlphaFoldDB" id="A0A6N2S2M4"/>
<keyword evidence="4 6" id="KW-0720">Serine protease</keyword>
<dbReference type="GO" id="GO:0006508">
    <property type="term" value="P:proteolysis"/>
    <property type="evidence" value="ECO:0007669"/>
    <property type="project" value="UniProtKB-KW"/>
</dbReference>
<accession>A0A6N2S2M4</accession>
<dbReference type="InterPro" id="IPR023827">
    <property type="entry name" value="Peptidase_S8_Asp-AS"/>
</dbReference>
<protein>
    <submittedName>
        <fullName evidence="10">Serine protease AprX</fullName>
        <ecNumber evidence="10">3.4.21.-</ecNumber>
    </submittedName>
</protein>
<dbReference type="PANTHER" id="PTHR43806">
    <property type="entry name" value="PEPTIDASE S8"/>
    <property type="match status" value="1"/>
</dbReference>
<evidence type="ECO:0000313" key="10">
    <source>
        <dbReference type="EMBL" id="VYS87933.1"/>
    </source>
</evidence>
<evidence type="ECO:0000256" key="3">
    <source>
        <dbReference type="ARBA" id="ARBA00022801"/>
    </source>
</evidence>
<evidence type="ECO:0000256" key="4">
    <source>
        <dbReference type="ARBA" id="ARBA00022825"/>
    </source>
</evidence>